<comment type="catalytic activity">
    <reaction evidence="1">
        <text>ATP + protein L-histidine = ADP + protein N-phospho-L-histidine.</text>
        <dbReference type="EC" id="2.7.13.3"/>
    </reaction>
</comment>
<dbReference type="EMBL" id="CP016279">
    <property type="protein sequence ID" value="ANP51369.1"/>
    <property type="molecule type" value="Genomic_DNA"/>
</dbReference>
<protein>
    <recommendedName>
        <fullName evidence="2">histidine kinase</fullName>
        <ecNumber evidence="2">2.7.13.3</ecNumber>
    </recommendedName>
</protein>
<gene>
    <name evidence="9" type="ORF">AVL59_18665</name>
</gene>
<evidence type="ECO:0000256" key="3">
    <source>
        <dbReference type="ARBA" id="ARBA00022553"/>
    </source>
</evidence>
<evidence type="ECO:0000313" key="10">
    <source>
        <dbReference type="Proteomes" id="UP000092659"/>
    </source>
</evidence>
<sequence length="530" mass="59034">MRQFSVYHHVSAPSVSRYLSGVRIPEKAFLDALLKSACRACGPEATLEVQAHIYRLHRDVLLAQDPQRYRAQLASDRLEVAVLEKEQAELTITELRRGVSDQKRQLRELELHLRQVQDARSRDSVRHGVQLSLQHEREEAWRAQCGQLKSEIARLEAAVRRAEAERDAAWELCRELEEELARIEADVERAAQERAEEEEHLRRAAAQGAPENFQEELARAYRAAEALRLTAAQDAAALEHLREVAQDVARRRLPEIVAQLSSPDPLDVDTSVASLGVHDRTEINQVARAFDEVQQEAVRLAAEQALLRGNINAMFTGLSRRTLGLVQRQLSLLTHLQSRVSDPDQLAHLFRLDNLTTKMRRNGENLLVLGGEEPGQRWSHPAALVDVLRASAAEVEQYERIQLGQLPAADVASPVINDLVHLLAELLENATSFSSPQTLVRVAAHALPDGRVLVEIHDTGIGLSPEDLAGINQRLASPPVVDVAVSRRMGLYVVGRLSQRHDIRIQLRPSDTGGTTALVMLPQRSLAQAA</sequence>
<feature type="domain" description="Histidine kinase" evidence="8">
    <location>
        <begin position="419"/>
        <end position="525"/>
    </location>
</feature>
<dbReference type="InterPro" id="IPR003594">
    <property type="entry name" value="HATPase_dom"/>
</dbReference>
<keyword evidence="4" id="KW-0808">Transferase</keyword>
<keyword evidence="5" id="KW-0418">Kinase</keyword>
<dbReference type="SUPFAM" id="SSF55874">
    <property type="entry name" value="ATPase domain of HSP90 chaperone/DNA topoisomerase II/histidine kinase"/>
    <property type="match status" value="1"/>
</dbReference>
<dbReference type="STRING" id="68214.AVL59_18665"/>
<evidence type="ECO:0000256" key="4">
    <source>
        <dbReference type="ARBA" id="ARBA00022679"/>
    </source>
</evidence>
<evidence type="ECO:0000256" key="7">
    <source>
        <dbReference type="SAM" id="Coils"/>
    </source>
</evidence>
<dbReference type="Proteomes" id="UP000092659">
    <property type="component" value="Chromosome"/>
</dbReference>
<keyword evidence="6" id="KW-0902">Two-component regulatory system</keyword>
<dbReference type="EC" id="2.7.13.3" evidence="2"/>
<dbReference type="PANTHER" id="PTHR44936:SF9">
    <property type="entry name" value="SENSOR PROTEIN CREC"/>
    <property type="match status" value="1"/>
</dbReference>
<organism evidence="9 10">
    <name type="scientific">Streptomyces griseochromogenes</name>
    <dbReference type="NCBI Taxonomy" id="68214"/>
    <lineage>
        <taxon>Bacteria</taxon>
        <taxon>Bacillati</taxon>
        <taxon>Actinomycetota</taxon>
        <taxon>Actinomycetes</taxon>
        <taxon>Kitasatosporales</taxon>
        <taxon>Streptomycetaceae</taxon>
        <taxon>Streptomyces</taxon>
    </lineage>
</organism>
<dbReference type="PANTHER" id="PTHR44936">
    <property type="entry name" value="SENSOR PROTEIN CREC"/>
    <property type="match status" value="1"/>
</dbReference>
<evidence type="ECO:0000256" key="5">
    <source>
        <dbReference type="ARBA" id="ARBA00022777"/>
    </source>
</evidence>
<evidence type="ECO:0000256" key="1">
    <source>
        <dbReference type="ARBA" id="ARBA00000085"/>
    </source>
</evidence>
<keyword evidence="7" id="KW-0175">Coiled coil</keyword>
<dbReference type="Gene3D" id="3.30.565.10">
    <property type="entry name" value="Histidine kinase-like ATPase, C-terminal domain"/>
    <property type="match status" value="1"/>
</dbReference>
<dbReference type="SMART" id="SM00387">
    <property type="entry name" value="HATPase_c"/>
    <property type="match status" value="1"/>
</dbReference>
<dbReference type="AlphaFoldDB" id="A0A1B1AXS0"/>
<proteinExistence type="predicted"/>
<evidence type="ECO:0000256" key="2">
    <source>
        <dbReference type="ARBA" id="ARBA00012438"/>
    </source>
</evidence>
<name>A0A1B1AXS0_9ACTN</name>
<dbReference type="KEGG" id="sgs:AVL59_18665"/>
<dbReference type="Pfam" id="PF02518">
    <property type="entry name" value="HATPase_c"/>
    <property type="match status" value="1"/>
</dbReference>
<reference evidence="9 10" key="1">
    <citation type="submission" date="2016-06" db="EMBL/GenBank/DDBJ databases">
        <title>Complete genome sequence of Streptomyces griseochromogenes ATCC 14511, the Blasticidin S producer.</title>
        <authorList>
            <person name="Wu L."/>
        </authorList>
    </citation>
    <scope>NUCLEOTIDE SEQUENCE [LARGE SCALE GENOMIC DNA]</scope>
    <source>
        <strain evidence="9 10">ATCC 14511</strain>
    </source>
</reference>
<dbReference type="InterPro" id="IPR036890">
    <property type="entry name" value="HATPase_C_sf"/>
</dbReference>
<keyword evidence="3" id="KW-0597">Phosphoprotein</keyword>
<dbReference type="GO" id="GO:0004673">
    <property type="term" value="F:protein histidine kinase activity"/>
    <property type="evidence" value="ECO:0007669"/>
    <property type="project" value="UniProtKB-EC"/>
</dbReference>
<accession>A0A1B1AXS0</accession>
<evidence type="ECO:0000313" key="9">
    <source>
        <dbReference type="EMBL" id="ANP51369.1"/>
    </source>
</evidence>
<evidence type="ECO:0000259" key="8">
    <source>
        <dbReference type="PROSITE" id="PS50109"/>
    </source>
</evidence>
<dbReference type="InterPro" id="IPR005467">
    <property type="entry name" value="His_kinase_dom"/>
</dbReference>
<dbReference type="PROSITE" id="PS50109">
    <property type="entry name" value="HIS_KIN"/>
    <property type="match status" value="1"/>
</dbReference>
<feature type="coiled-coil region" evidence="7">
    <location>
        <begin position="85"/>
        <end position="207"/>
    </location>
</feature>
<evidence type="ECO:0000256" key="6">
    <source>
        <dbReference type="ARBA" id="ARBA00023012"/>
    </source>
</evidence>
<dbReference type="InterPro" id="IPR050980">
    <property type="entry name" value="2C_sensor_his_kinase"/>
</dbReference>
<dbReference type="GO" id="GO:0000160">
    <property type="term" value="P:phosphorelay signal transduction system"/>
    <property type="evidence" value="ECO:0007669"/>
    <property type="project" value="UniProtKB-KW"/>
</dbReference>